<dbReference type="EMBL" id="CP073809">
    <property type="protein sequence ID" value="UTH14765.1"/>
    <property type="molecule type" value="Genomic_DNA"/>
</dbReference>
<organism evidence="1 2">
    <name type="scientific">Macrococcus equipercicus</name>
    <dbReference type="NCBI Taxonomy" id="69967"/>
    <lineage>
        <taxon>Bacteria</taxon>
        <taxon>Bacillati</taxon>
        <taxon>Bacillota</taxon>
        <taxon>Bacilli</taxon>
        <taxon>Bacillales</taxon>
        <taxon>Staphylococcaceae</taxon>
        <taxon>Macrococcus</taxon>
    </lineage>
</organism>
<reference evidence="1" key="1">
    <citation type="submission" date="2021-04" db="EMBL/GenBank/DDBJ databases">
        <title>Complete Genome Sequences of Macrococcus spp. from dog and cattle.</title>
        <authorList>
            <person name="Schwendener S."/>
            <person name="Perreten V."/>
        </authorList>
    </citation>
    <scope>NUCLEOTIDE SEQUENCE</scope>
    <source>
        <strain evidence="1">Epi0143-OL</strain>
    </source>
</reference>
<dbReference type="RefSeq" id="WP_254250542.1">
    <property type="nucleotide sequence ID" value="NZ_CP073809.1"/>
</dbReference>
<evidence type="ECO:0000313" key="2">
    <source>
        <dbReference type="Proteomes" id="UP001057381"/>
    </source>
</evidence>
<dbReference type="KEGG" id="mequ:KFV11_05290"/>
<sequence>MLGKVLVTFTDRLNLSVSHTKDAIFQTYDAERFEEVTSDKNAAKEVLVKPLTVSELNELAKKHSIEVPAKVKRDDLEALIEGELYGTDADAE</sequence>
<accession>A0A9Q9BPA4</accession>
<dbReference type="AlphaFoldDB" id="A0A9Q9BPA4"/>
<proteinExistence type="predicted"/>
<gene>
    <name evidence="1" type="ORF">KFV11_05290</name>
</gene>
<evidence type="ECO:0000313" key="1">
    <source>
        <dbReference type="EMBL" id="UTH14765.1"/>
    </source>
</evidence>
<protein>
    <submittedName>
        <fullName evidence="1">Uncharacterized protein</fullName>
    </submittedName>
</protein>
<name>A0A9Q9BPA4_9STAP</name>
<dbReference type="Proteomes" id="UP001057381">
    <property type="component" value="Chromosome"/>
</dbReference>